<feature type="region of interest" description="Disordered" evidence="1">
    <location>
        <begin position="166"/>
        <end position="195"/>
    </location>
</feature>
<feature type="compositionally biased region" description="Acidic residues" evidence="1">
    <location>
        <begin position="166"/>
        <end position="177"/>
    </location>
</feature>
<sequence>MIRRVNQPKHGAPPTDLLVCFPSRAHFTLMPRQICSPARLSDPTIRRRHHHHHLRRLPSTRLPQTSSPVSWAKSKTPSSDASEPTSPKVTCAGQIKVRPRSAASCKSWQSVMEEIERIHKNNKKQKKRASWGDALGFKKEVMQFLTCLRNIKIDFRCFGAMPECDLSSDEEEEDDDEADHKRNITQTVNKEEYEEAHESEKCSRTVFSKWFMVLHENEGEKETDAPPAAPPPNALLLMRCRSAPAKSWLEKRAKAIVEEQEKDKGTHQSEEEEEERVEKTEQSEQKQRMKLRDYLVTTEYDTDLYKLSNDIAKETWVVGSINPFSRSRSWKR</sequence>
<dbReference type="PANTHER" id="PTHR33448">
    <property type="entry name" value="CHLOROPLAST PROTEIN HCF243-RELATED"/>
    <property type="match status" value="1"/>
</dbReference>
<evidence type="ECO:0000313" key="2">
    <source>
        <dbReference type="EnsemblPlants" id="Kaladp0071s0304.1.v1.1.CDS.1"/>
    </source>
</evidence>
<feature type="compositionally biased region" description="Basic residues" evidence="1">
    <location>
        <begin position="46"/>
        <end position="58"/>
    </location>
</feature>
<name>A0A7N0UMA7_KALFE</name>
<dbReference type="OMA" id="LWAKTKP"/>
<dbReference type="EnsemblPlants" id="Kaladp0071s0304.1.v1.1">
    <property type="protein sequence ID" value="Kaladp0071s0304.1.v1.1.CDS.1"/>
    <property type="gene ID" value="Kaladp0071s0304.v1.1"/>
</dbReference>
<proteinExistence type="predicted"/>
<reference evidence="2" key="1">
    <citation type="submission" date="2021-01" db="UniProtKB">
        <authorList>
            <consortium name="EnsemblPlants"/>
        </authorList>
    </citation>
    <scope>IDENTIFICATION</scope>
</reference>
<keyword evidence="3" id="KW-1185">Reference proteome</keyword>
<accession>A0A7N0UMA7</accession>
<feature type="compositionally biased region" description="Basic and acidic residues" evidence="1">
    <location>
        <begin position="258"/>
        <end position="269"/>
    </location>
</feature>
<evidence type="ECO:0000256" key="1">
    <source>
        <dbReference type="SAM" id="MobiDB-lite"/>
    </source>
</evidence>
<feature type="compositionally biased region" description="Basic and acidic residues" evidence="1">
    <location>
        <begin position="276"/>
        <end position="292"/>
    </location>
</feature>
<dbReference type="Gramene" id="Kaladp0071s0304.1.v1.1">
    <property type="protein sequence ID" value="Kaladp0071s0304.1.v1.1.CDS.1"/>
    <property type="gene ID" value="Kaladp0071s0304.v1.1"/>
</dbReference>
<protein>
    <submittedName>
        <fullName evidence="2">Uncharacterized protein</fullName>
    </submittedName>
</protein>
<organism evidence="2 3">
    <name type="scientific">Kalanchoe fedtschenkoi</name>
    <name type="common">Lavender scallops</name>
    <name type="synonym">South American air plant</name>
    <dbReference type="NCBI Taxonomy" id="63787"/>
    <lineage>
        <taxon>Eukaryota</taxon>
        <taxon>Viridiplantae</taxon>
        <taxon>Streptophyta</taxon>
        <taxon>Embryophyta</taxon>
        <taxon>Tracheophyta</taxon>
        <taxon>Spermatophyta</taxon>
        <taxon>Magnoliopsida</taxon>
        <taxon>eudicotyledons</taxon>
        <taxon>Gunneridae</taxon>
        <taxon>Pentapetalae</taxon>
        <taxon>Saxifragales</taxon>
        <taxon>Crassulaceae</taxon>
        <taxon>Kalanchoe</taxon>
    </lineage>
</organism>
<feature type="region of interest" description="Disordered" evidence="1">
    <location>
        <begin position="40"/>
        <end position="89"/>
    </location>
</feature>
<evidence type="ECO:0000313" key="3">
    <source>
        <dbReference type="Proteomes" id="UP000594263"/>
    </source>
</evidence>
<feature type="compositionally biased region" description="Polar residues" evidence="1">
    <location>
        <begin position="61"/>
        <end position="88"/>
    </location>
</feature>
<dbReference type="AlphaFoldDB" id="A0A7N0UMA7"/>
<dbReference type="Proteomes" id="UP000594263">
    <property type="component" value="Unplaced"/>
</dbReference>
<feature type="region of interest" description="Disordered" evidence="1">
    <location>
        <begin position="258"/>
        <end position="292"/>
    </location>
</feature>
<dbReference type="PANTHER" id="PTHR33448:SF3">
    <property type="entry name" value="OS09G0370000 PROTEIN"/>
    <property type="match status" value="1"/>
</dbReference>